<reference evidence="8" key="1">
    <citation type="journal article" date="2021" name="PeerJ">
        <title>Extensive microbial diversity within the chicken gut microbiome revealed by metagenomics and culture.</title>
        <authorList>
            <person name="Gilroy R."/>
            <person name="Ravi A."/>
            <person name="Getino M."/>
            <person name="Pursley I."/>
            <person name="Horton D.L."/>
            <person name="Alikhan N.F."/>
            <person name="Baker D."/>
            <person name="Gharbi K."/>
            <person name="Hall N."/>
            <person name="Watson M."/>
            <person name="Adriaenssens E.M."/>
            <person name="Foster-Nyarko E."/>
            <person name="Jarju S."/>
            <person name="Secka A."/>
            <person name="Antonio M."/>
            <person name="Oren A."/>
            <person name="Chaudhuri R.R."/>
            <person name="La Ragione R."/>
            <person name="Hildebrand F."/>
            <person name="Pallen M.J."/>
        </authorList>
    </citation>
    <scope>NUCLEOTIDE SEQUENCE</scope>
    <source>
        <strain evidence="8">CHK193-4272</strain>
    </source>
</reference>
<reference evidence="8" key="2">
    <citation type="submission" date="2021-04" db="EMBL/GenBank/DDBJ databases">
        <authorList>
            <person name="Gilroy R."/>
        </authorList>
    </citation>
    <scope>NUCLEOTIDE SEQUENCE</scope>
    <source>
        <strain evidence="8">CHK193-4272</strain>
    </source>
</reference>
<feature type="domain" description="HTH iclR-type" evidence="6">
    <location>
        <begin position="6"/>
        <end position="68"/>
    </location>
</feature>
<dbReference type="InterPro" id="IPR014757">
    <property type="entry name" value="Tscrpt_reg_IclR_C"/>
</dbReference>
<dbReference type="Proteomes" id="UP000886808">
    <property type="component" value="Unassembled WGS sequence"/>
</dbReference>
<evidence type="ECO:0000313" key="9">
    <source>
        <dbReference type="Proteomes" id="UP000886808"/>
    </source>
</evidence>
<evidence type="ECO:0000256" key="2">
    <source>
        <dbReference type="ARBA" id="ARBA00023125"/>
    </source>
</evidence>
<dbReference type="PANTHER" id="PTHR30136:SF35">
    <property type="entry name" value="HTH-TYPE TRANSCRIPTIONAL REGULATOR RV1719"/>
    <property type="match status" value="1"/>
</dbReference>
<dbReference type="EMBL" id="DXIE01000035">
    <property type="protein sequence ID" value="HIV62488.1"/>
    <property type="molecule type" value="Genomic_DNA"/>
</dbReference>
<dbReference type="FunFam" id="1.10.10.10:FF:000056">
    <property type="entry name" value="IclR family transcriptional regulator"/>
    <property type="match status" value="1"/>
</dbReference>
<proteinExistence type="predicted"/>
<dbReference type="GO" id="GO:0045892">
    <property type="term" value="P:negative regulation of DNA-templated transcription"/>
    <property type="evidence" value="ECO:0007669"/>
    <property type="project" value="TreeGrafter"/>
</dbReference>
<dbReference type="SMART" id="SM00346">
    <property type="entry name" value="HTH_ICLR"/>
    <property type="match status" value="1"/>
</dbReference>
<dbReference type="SUPFAM" id="SSF46785">
    <property type="entry name" value="Winged helix' DNA-binding domain"/>
    <property type="match status" value="1"/>
</dbReference>
<dbReference type="InterPro" id="IPR029016">
    <property type="entry name" value="GAF-like_dom_sf"/>
</dbReference>
<dbReference type="Gene3D" id="1.10.10.10">
    <property type="entry name" value="Winged helix-like DNA-binding domain superfamily/Winged helix DNA-binding domain"/>
    <property type="match status" value="1"/>
</dbReference>
<evidence type="ECO:0000259" key="7">
    <source>
        <dbReference type="PROSITE" id="PS51078"/>
    </source>
</evidence>
<comment type="function">
    <text evidence="4">May be an activator protein for the gylABX operon.</text>
</comment>
<dbReference type="Pfam" id="PF09339">
    <property type="entry name" value="HTH_IclR"/>
    <property type="match status" value="1"/>
</dbReference>
<accession>A0A9D1TI49</accession>
<dbReference type="InterPro" id="IPR005471">
    <property type="entry name" value="Tscrpt_reg_IclR_N"/>
</dbReference>
<keyword evidence="3" id="KW-0804">Transcription</keyword>
<dbReference type="Pfam" id="PF01614">
    <property type="entry name" value="IclR_C"/>
    <property type="match status" value="1"/>
</dbReference>
<keyword evidence="2" id="KW-0238">DNA-binding</keyword>
<evidence type="ECO:0000313" key="8">
    <source>
        <dbReference type="EMBL" id="HIV62488.1"/>
    </source>
</evidence>
<evidence type="ECO:0000259" key="6">
    <source>
        <dbReference type="PROSITE" id="PS51077"/>
    </source>
</evidence>
<feature type="domain" description="IclR-ED" evidence="7">
    <location>
        <begin position="69"/>
        <end position="253"/>
    </location>
</feature>
<keyword evidence="1" id="KW-0805">Transcription regulation</keyword>
<evidence type="ECO:0000256" key="4">
    <source>
        <dbReference type="ARBA" id="ARBA00058938"/>
    </source>
</evidence>
<protein>
    <recommendedName>
        <fullName evidence="5">Glycerol operon regulatory protein</fullName>
    </recommendedName>
</protein>
<dbReference type="GO" id="GO:0003700">
    <property type="term" value="F:DNA-binding transcription factor activity"/>
    <property type="evidence" value="ECO:0007669"/>
    <property type="project" value="TreeGrafter"/>
</dbReference>
<dbReference type="InterPro" id="IPR036390">
    <property type="entry name" value="WH_DNA-bd_sf"/>
</dbReference>
<dbReference type="SUPFAM" id="SSF55781">
    <property type="entry name" value="GAF domain-like"/>
    <property type="match status" value="1"/>
</dbReference>
<dbReference type="InterPro" id="IPR050707">
    <property type="entry name" value="HTH_MetabolicPath_Reg"/>
</dbReference>
<evidence type="ECO:0000256" key="1">
    <source>
        <dbReference type="ARBA" id="ARBA00023015"/>
    </source>
</evidence>
<evidence type="ECO:0000256" key="3">
    <source>
        <dbReference type="ARBA" id="ARBA00023163"/>
    </source>
</evidence>
<comment type="caution">
    <text evidence="8">The sequence shown here is derived from an EMBL/GenBank/DDBJ whole genome shotgun (WGS) entry which is preliminary data.</text>
</comment>
<dbReference type="GO" id="GO:0003677">
    <property type="term" value="F:DNA binding"/>
    <property type="evidence" value="ECO:0007669"/>
    <property type="project" value="UniProtKB-KW"/>
</dbReference>
<sequence>MAESSVQSLERAFDILELLCKSRNGLSIGALSSQTGLHKSTVHRLLATMCNRGYVQKDSETSIYHAGMHICELGGYITDNMDVIDRAKAPMERLAQQTGETIHLVMRDGNDIVYIHKVEGQTGGMRMVSRIGMRRPLYCTGVGKAMLATWSEEEVKKLWEESDIQKLTPYTIVDENQFFREIAKVRKLGYSLDNQENELDIRCIAVAMKDYSGKANYALSISVPLSRMTDERIEQLKEPLLRERDIIASMLGG</sequence>
<dbReference type="PANTHER" id="PTHR30136">
    <property type="entry name" value="HELIX-TURN-HELIX TRANSCRIPTIONAL REGULATOR, ICLR FAMILY"/>
    <property type="match status" value="1"/>
</dbReference>
<evidence type="ECO:0000256" key="5">
    <source>
        <dbReference type="ARBA" id="ARBA00070406"/>
    </source>
</evidence>
<dbReference type="AlphaFoldDB" id="A0A9D1TI49"/>
<dbReference type="InterPro" id="IPR036388">
    <property type="entry name" value="WH-like_DNA-bd_sf"/>
</dbReference>
<name>A0A9D1TI49_9FIRM</name>
<dbReference type="PROSITE" id="PS51078">
    <property type="entry name" value="ICLR_ED"/>
    <property type="match status" value="1"/>
</dbReference>
<dbReference type="PROSITE" id="PS51077">
    <property type="entry name" value="HTH_ICLR"/>
    <property type="match status" value="1"/>
</dbReference>
<gene>
    <name evidence="8" type="ORF">H9746_06585</name>
</gene>
<dbReference type="Gene3D" id="3.30.450.40">
    <property type="match status" value="1"/>
</dbReference>
<organism evidence="8 9">
    <name type="scientific">Candidatus Butyricicoccus avistercoris</name>
    <dbReference type="NCBI Taxonomy" id="2838518"/>
    <lineage>
        <taxon>Bacteria</taxon>
        <taxon>Bacillati</taxon>
        <taxon>Bacillota</taxon>
        <taxon>Clostridia</taxon>
        <taxon>Eubacteriales</taxon>
        <taxon>Butyricicoccaceae</taxon>
        <taxon>Butyricicoccus</taxon>
    </lineage>
</organism>